<reference evidence="1 2" key="1">
    <citation type="submission" date="2019-01" db="EMBL/GenBank/DDBJ databases">
        <title>Draft genome sequences of three monokaryotic isolates of the white-rot basidiomycete fungus Dichomitus squalens.</title>
        <authorList>
            <consortium name="DOE Joint Genome Institute"/>
            <person name="Lopez S.C."/>
            <person name="Andreopoulos B."/>
            <person name="Pangilinan J."/>
            <person name="Lipzen A."/>
            <person name="Riley R."/>
            <person name="Ahrendt S."/>
            <person name="Ng V."/>
            <person name="Barry K."/>
            <person name="Daum C."/>
            <person name="Grigoriev I.V."/>
            <person name="Hilden K.S."/>
            <person name="Makela M.R."/>
            <person name="de Vries R.P."/>
        </authorList>
    </citation>
    <scope>NUCLEOTIDE SEQUENCE [LARGE SCALE GENOMIC DNA]</scope>
    <source>
        <strain evidence="1 2">CBS 464.89</strain>
    </source>
</reference>
<dbReference type="InterPro" id="IPR036864">
    <property type="entry name" value="Zn2-C6_fun-type_DNA-bd_sf"/>
</dbReference>
<accession>A0A4Q9PY47</accession>
<keyword evidence="2" id="KW-1185">Reference proteome</keyword>
<dbReference type="Gene3D" id="4.10.240.10">
    <property type="entry name" value="Zn(2)-C6 fungal-type DNA-binding domain"/>
    <property type="match status" value="1"/>
</dbReference>
<proteinExistence type="predicted"/>
<protein>
    <submittedName>
        <fullName evidence="1">Uncharacterized protein</fullName>
    </submittedName>
</protein>
<dbReference type="GO" id="GO:0008270">
    <property type="term" value="F:zinc ion binding"/>
    <property type="evidence" value="ECO:0007669"/>
    <property type="project" value="InterPro"/>
</dbReference>
<dbReference type="InterPro" id="IPR001138">
    <property type="entry name" value="Zn2Cys6_DnaBD"/>
</dbReference>
<dbReference type="EMBL" id="ML145111">
    <property type="protein sequence ID" value="TBU59687.1"/>
    <property type="molecule type" value="Genomic_DNA"/>
</dbReference>
<dbReference type="PROSITE" id="PS00463">
    <property type="entry name" value="ZN2_CY6_FUNGAL_1"/>
    <property type="match status" value="1"/>
</dbReference>
<dbReference type="Pfam" id="PF00172">
    <property type="entry name" value="Zn_clus"/>
    <property type="match status" value="1"/>
</dbReference>
<organism evidence="1 2">
    <name type="scientific">Dichomitus squalens</name>
    <dbReference type="NCBI Taxonomy" id="114155"/>
    <lineage>
        <taxon>Eukaryota</taxon>
        <taxon>Fungi</taxon>
        <taxon>Dikarya</taxon>
        <taxon>Basidiomycota</taxon>
        <taxon>Agaricomycotina</taxon>
        <taxon>Agaricomycetes</taxon>
        <taxon>Polyporales</taxon>
        <taxon>Polyporaceae</taxon>
        <taxon>Dichomitus</taxon>
    </lineage>
</organism>
<dbReference type="PROSITE" id="PS50048">
    <property type="entry name" value="ZN2_CY6_FUNGAL_2"/>
    <property type="match status" value="1"/>
</dbReference>
<gene>
    <name evidence="1" type="ORF">BD310DRAFT_947801</name>
</gene>
<dbReference type="SUPFAM" id="SSF57701">
    <property type="entry name" value="Zn2/Cys6 DNA-binding domain"/>
    <property type="match status" value="1"/>
</dbReference>
<dbReference type="AlphaFoldDB" id="A0A4Q9PY47"/>
<evidence type="ECO:0000313" key="1">
    <source>
        <dbReference type="EMBL" id="TBU59687.1"/>
    </source>
</evidence>
<dbReference type="OMA" id="RDRTCNQ"/>
<dbReference type="GO" id="GO:0000981">
    <property type="term" value="F:DNA-binding transcription factor activity, RNA polymerase II-specific"/>
    <property type="evidence" value="ECO:0007669"/>
    <property type="project" value="InterPro"/>
</dbReference>
<evidence type="ECO:0000313" key="2">
    <source>
        <dbReference type="Proteomes" id="UP000292082"/>
    </source>
</evidence>
<sequence>MMPSHHVLSIPSIPAPPPISRPSSLVEDSPKKPLTLACFFCRKRKIACQSPPASSRDRTCNQCAKRKLKCVYPSTSRRGIRPRVYDVIDEPYRRPALPLSH</sequence>
<name>A0A4Q9PY47_9APHY</name>
<dbReference type="CDD" id="cd00067">
    <property type="entry name" value="GAL4"/>
    <property type="match status" value="1"/>
</dbReference>
<dbReference type="Proteomes" id="UP000292082">
    <property type="component" value="Unassembled WGS sequence"/>
</dbReference>